<dbReference type="SUPFAM" id="SSF46785">
    <property type="entry name" value="Winged helix' DNA-binding domain"/>
    <property type="match status" value="1"/>
</dbReference>
<geneLocation type="plasmid" evidence="5">
    <name>pMTH1</name>
</geneLocation>
<dbReference type="EMBL" id="EU043115">
    <property type="protein sequence ID" value="ABS87626.1"/>
    <property type="molecule type" value="Genomic_DNA"/>
</dbReference>
<dbReference type="InterPro" id="IPR008920">
    <property type="entry name" value="TF_FadR/GntR_C"/>
</dbReference>
<protein>
    <submittedName>
        <fullName evidence="5">Putative GntR family transcriptional regulator</fullName>
    </submittedName>
</protein>
<feature type="domain" description="HTH gntR-type" evidence="4">
    <location>
        <begin position="24"/>
        <end position="91"/>
    </location>
</feature>
<dbReference type="InterPro" id="IPR000524">
    <property type="entry name" value="Tscrpt_reg_HTH_GntR"/>
</dbReference>
<dbReference type="InterPro" id="IPR036390">
    <property type="entry name" value="WH_DNA-bd_sf"/>
</dbReference>
<organism evidence="5">
    <name type="scientific">Paracoccus methylutens</name>
    <dbReference type="NCBI Taxonomy" id="135742"/>
    <lineage>
        <taxon>Bacteria</taxon>
        <taxon>Pseudomonadati</taxon>
        <taxon>Pseudomonadota</taxon>
        <taxon>Alphaproteobacteria</taxon>
        <taxon>Rhodobacterales</taxon>
        <taxon>Paracoccaceae</taxon>
        <taxon>Paracoccus</taxon>
    </lineage>
</organism>
<sequence>MISNAPSDTDVYAGQDLFEGRRPRSLTSAIFDRLRADILTCRLKPGEKLPISALAQAFDVSLAAVREALSRLVADGLVVAEDQRGFRVSPISEFDLEDLTRTRIEIEVLALRRSMEAGGDAWMADVRQAWDDLRHAPYMNPSDASQHNEGWNTLHDRFHRTLTQACGMVWLLRFRDSLHEQSERYRRLARPAGLFTRDPFTEHANIAEAVFARDADTAALLLKQHFTKTMELVRAAGKAENSPFHLPEKVDVADGKRRKSMRS</sequence>
<dbReference type="GO" id="GO:0003677">
    <property type="term" value="F:DNA binding"/>
    <property type="evidence" value="ECO:0007669"/>
    <property type="project" value="UniProtKB-KW"/>
</dbReference>
<dbReference type="RefSeq" id="WP_011997535.1">
    <property type="nucleotide sequence ID" value="NC_009753.1"/>
</dbReference>
<evidence type="ECO:0000256" key="1">
    <source>
        <dbReference type="ARBA" id="ARBA00023015"/>
    </source>
</evidence>
<evidence type="ECO:0000259" key="4">
    <source>
        <dbReference type="PROSITE" id="PS50949"/>
    </source>
</evidence>
<dbReference type="Gene3D" id="1.20.120.530">
    <property type="entry name" value="GntR ligand-binding domain-like"/>
    <property type="match status" value="1"/>
</dbReference>
<proteinExistence type="predicted"/>
<dbReference type="PROSITE" id="PS50949">
    <property type="entry name" value="HTH_GNTR"/>
    <property type="match status" value="1"/>
</dbReference>
<dbReference type="InterPro" id="IPR011711">
    <property type="entry name" value="GntR_C"/>
</dbReference>
<evidence type="ECO:0000313" key="5">
    <source>
        <dbReference type="EMBL" id="ABS87607.1"/>
    </source>
</evidence>
<name>A7UBP3_9RHOB</name>
<evidence type="ECO:0000256" key="2">
    <source>
        <dbReference type="ARBA" id="ARBA00023125"/>
    </source>
</evidence>
<reference evidence="5" key="1">
    <citation type="journal article" date="2008" name="J. Bacteriol.">
        <title>Transposable modules generated by a single copy of insertion sequence ISPme1 and their influence on structure and evolution of natural plasmids of Paracoccus methylutens DM12.</title>
        <authorList>
            <person name="Bartosik D."/>
            <person name="Putyrski M."/>
            <person name="Dziewit L."/>
            <person name="Malewska E."/>
            <person name="Szymanik M."/>
            <person name="Jagiello E."/>
            <person name="Lukasik J."/>
            <person name="Baj J."/>
        </authorList>
    </citation>
    <scope>NUCLEOTIDE SEQUENCE</scope>
    <source>
        <strain evidence="5">DM12</strain>
        <plasmid evidence="5">pMTH1</plasmid>
    </source>
</reference>
<dbReference type="PANTHER" id="PTHR43537">
    <property type="entry name" value="TRANSCRIPTIONAL REGULATOR, GNTR FAMILY"/>
    <property type="match status" value="1"/>
</dbReference>
<dbReference type="EMBL" id="EU043115">
    <property type="protein sequence ID" value="ABS87615.1"/>
    <property type="molecule type" value="Genomic_DNA"/>
</dbReference>
<keyword evidence="2" id="KW-0238">DNA-binding</keyword>
<dbReference type="InterPro" id="IPR036388">
    <property type="entry name" value="WH-like_DNA-bd_sf"/>
</dbReference>
<dbReference type="Gene3D" id="1.10.10.10">
    <property type="entry name" value="Winged helix-like DNA-binding domain superfamily/Winged helix DNA-binding domain"/>
    <property type="match status" value="1"/>
</dbReference>
<keyword evidence="1" id="KW-0805">Transcription regulation</keyword>
<dbReference type="Pfam" id="PF00392">
    <property type="entry name" value="GntR"/>
    <property type="match status" value="1"/>
</dbReference>
<dbReference type="AlphaFoldDB" id="A7UBP3"/>
<dbReference type="Pfam" id="PF07729">
    <property type="entry name" value="FCD"/>
    <property type="match status" value="1"/>
</dbReference>
<dbReference type="GO" id="GO:0003700">
    <property type="term" value="F:DNA-binding transcription factor activity"/>
    <property type="evidence" value="ECO:0007669"/>
    <property type="project" value="InterPro"/>
</dbReference>
<accession>A7UBP3</accession>
<dbReference type="SMART" id="SM00895">
    <property type="entry name" value="FCD"/>
    <property type="match status" value="1"/>
</dbReference>
<evidence type="ECO:0000256" key="3">
    <source>
        <dbReference type="ARBA" id="ARBA00023163"/>
    </source>
</evidence>
<dbReference type="PANTHER" id="PTHR43537:SF20">
    <property type="entry name" value="HTH-TYPE TRANSCRIPTIONAL REPRESSOR GLAR"/>
    <property type="match status" value="1"/>
</dbReference>
<dbReference type="SMART" id="SM00345">
    <property type="entry name" value="HTH_GNTR"/>
    <property type="match status" value="1"/>
</dbReference>
<dbReference type="EMBL" id="EU043115">
    <property type="protein sequence ID" value="ABS87607.1"/>
    <property type="molecule type" value="Genomic_DNA"/>
</dbReference>
<keyword evidence="3" id="KW-0804">Transcription</keyword>
<keyword evidence="5" id="KW-0614">Plasmid</keyword>
<dbReference type="CDD" id="cd07377">
    <property type="entry name" value="WHTH_GntR"/>
    <property type="match status" value="1"/>
</dbReference>
<dbReference type="SUPFAM" id="SSF48008">
    <property type="entry name" value="GntR ligand-binding domain-like"/>
    <property type="match status" value="1"/>
</dbReference>